<gene>
    <name evidence="2" type="ORF">E2C01_090447</name>
</gene>
<evidence type="ECO:0000256" key="1">
    <source>
        <dbReference type="SAM" id="MobiDB-lite"/>
    </source>
</evidence>
<comment type="caution">
    <text evidence="2">The sequence shown here is derived from an EMBL/GenBank/DDBJ whole genome shotgun (WGS) entry which is preliminary data.</text>
</comment>
<feature type="region of interest" description="Disordered" evidence="1">
    <location>
        <begin position="152"/>
        <end position="174"/>
    </location>
</feature>
<reference evidence="2 3" key="1">
    <citation type="submission" date="2019-05" db="EMBL/GenBank/DDBJ databases">
        <title>Another draft genome of Portunus trituberculatus and its Hox gene families provides insights of decapod evolution.</title>
        <authorList>
            <person name="Jeong J.-H."/>
            <person name="Song I."/>
            <person name="Kim S."/>
            <person name="Choi T."/>
            <person name="Kim D."/>
            <person name="Ryu S."/>
            <person name="Kim W."/>
        </authorList>
    </citation>
    <scope>NUCLEOTIDE SEQUENCE [LARGE SCALE GENOMIC DNA]</scope>
    <source>
        <tissue evidence="2">Muscle</tissue>
    </source>
</reference>
<organism evidence="2 3">
    <name type="scientific">Portunus trituberculatus</name>
    <name type="common">Swimming crab</name>
    <name type="synonym">Neptunus trituberculatus</name>
    <dbReference type="NCBI Taxonomy" id="210409"/>
    <lineage>
        <taxon>Eukaryota</taxon>
        <taxon>Metazoa</taxon>
        <taxon>Ecdysozoa</taxon>
        <taxon>Arthropoda</taxon>
        <taxon>Crustacea</taxon>
        <taxon>Multicrustacea</taxon>
        <taxon>Malacostraca</taxon>
        <taxon>Eumalacostraca</taxon>
        <taxon>Eucarida</taxon>
        <taxon>Decapoda</taxon>
        <taxon>Pleocyemata</taxon>
        <taxon>Brachyura</taxon>
        <taxon>Eubrachyura</taxon>
        <taxon>Portunoidea</taxon>
        <taxon>Portunidae</taxon>
        <taxon>Portuninae</taxon>
        <taxon>Portunus</taxon>
    </lineage>
</organism>
<protein>
    <submittedName>
        <fullName evidence="2">Uncharacterized protein</fullName>
    </submittedName>
</protein>
<name>A0A5B7JKX5_PORTR</name>
<evidence type="ECO:0000313" key="2">
    <source>
        <dbReference type="EMBL" id="MPC95245.1"/>
    </source>
</evidence>
<dbReference type="AlphaFoldDB" id="A0A5B7JKX5"/>
<sequence length="293" mass="33119">MAPRSKLTYHEKGHILRQFSGHAAMSARALADRYGVNKAVFTNILEEKRTNCTSSSDITFDFFKTTSANLEVKEEAVSSEEEVGVSLKEKDDASLAKEKWVNASLEGEEEDKEMKKEPVSLVQEEAGIPAVHEQDTKSAGQDSKLTERLKEISPNDSLAPPLTHEAFSEAPDEHSHSRQELFTALLTLQQVVEYNPMPRWFTFVFDSLLPGSSLMEDAWPGALWGRRSTVSLPPPQDILSAVLVVRWALHSDQYLPPWFTFTLSRVLQKYKNRRGHAFNGVSVCNSSFRWTWF</sequence>
<dbReference type="EMBL" id="VSRR010101500">
    <property type="protein sequence ID" value="MPC95245.1"/>
    <property type="molecule type" value="Genomic_DNA"/>
</dbReference>
<evidence type="ECO:0000313" key="3">
    <source>
        <dbReference type="Proteomes" id="UP000324222"/>
    </source>
</evidence>
<proteinExistence type="predicted"/>
<keyword evidence="3" id="KW-1185">Reference proteome</keyword>
<dbReference type="Proteomes" id="UP000324222">
    <property type="component" value="Unassembled WGS sequence"/>
</dbReference>
<accession>A0A5B7JKX5</accession>